<dbReference type="Proteomes" id="UP000229907">
    <property type="component" value="Chromosome"/>
</dbReference>
<gene>
    <name evidence="1" type="ORF">BcFMB_02575</name>
</gene>
<dbReference type="AlphaFoldDB" id="A0A2D3D4I1"/>
<organism evidence="1 2">
    <name type="scientific">Bifidobacterium choerinum</name>
    <dbReference type="NCBI Taxonomy" id="35760"/>
    <lineage>
        <taxon>Bacteria</taxon>
        <taxon>Bacillati</taxon>
        <taxon>Actinomycetota</taxon>
        <taxon>Actinomycetes</taxon>
        <taxon>Bifidobacteriales</taxon>
        <taxon>Bifidobacteriaceae</taxon>
        <taxon>Bifidobacterium</taxon>
    </lineage>
</organism>
<name>A0A2D3D4I1_9BIFI</name>
<reference evidence="1 2" key="1">
    <citation type="submission" date="2016-11" db="EMBL/GenBank/DDBJ databases">
        <title>complete genome sequence of Bifidobacterium choerinum strain FMB-1.</title>
        <authorList>
            <person name="Park C.-S."/>
            <person name="Jung D.-H."/>
            <person name="Choi D.-S."/>
        </authorList>
    </citation>
    <scope>NUCLEOTIDE SEQUENCE [LARGE SCALE GENOMIC DNA]</scope>
    <source>
        <strain evidence="1 2">FMB-1</strain>
    </source>
</reference>
<evidence type="ECO:0000313" key="1">
    <source>
        <dbReference type="EMBL" id="ATU19995.1"/>
    </source>
</evidence>
<proteinExistence type="predicted"/>
<protein>
    <submittedName>
        <fullName evidence="1">Uncharacterized protein</fullName>
    </submittedName>
</protein>
<accession>A0A2D3D4I1</accession>
<evidence type="ECO:0000313" key="2">
    <source>
        <dbReference type="Proteomes" id="UP000229907"/>
    </source>
</evidence>
<dbReference type="KEGG" id="bcho:BcFMB_02575"/>
<dbReference type="EMBL" id="CP018044">
    <property type="protein sequence ID" value="ATU19995.1"/>
    <property type="molecule type" value="Genomic_DNA"/>
</dbReference>
<sequence length="77" mass="8946">MGDFLPDVGFRGLFKRFRPLGGELFGYWFEFFSGRFGLLCRLYCGFLCAFAEFLEQSHICPSSRIFDSMVMHLGAHY</sequence>